<feature type="domain" description="ABC transporter" evidence="5">
    <location>
        <begin position="12"/>
        <end position="262"/>
    </location>
</feature>
<dbReference type="PROSITE" id="PS00211">
    <property type="entry name" value="ABC_TRANSPORTER_1"/>
    <property type="match status" value="1"/>
</dbReference>
<keyword evidence="7" id="KW-1185">Reference proteome</keyword>
<dbReference type="InterPro" id="IPR003593">
    <property type="entry name" value="AAA+_ATPase"/>
</dbReference>
<dbReference type="PANTHER" id="PTHR43776:SF7">
    <property type="entry name" value="D,D-DIPEPTIDE TRANSPORT ATP-BINDING PROTEIN DDPF-RELATED"/>
    <property type="match status" value="1"/>
</dbReference>
<dbReference type="InterPro" id="IPR027417">
    <property type="entry name" value="P-loop_NTPase"/>
</dbReference>
<evidence type="ECO:0000256" key="2">
    <source>
        <dbReference type="ARBA" id="ARBA00022448"/>
    </source>
</evidence>
<keyword evidence="4 6" id="KW-0067">ATP-binding</keyword>
<comment type="caution">
    <text evidence="6">The sequence shown here is derived from an EMBL/GenBank/DDBJ whole genome shotgun (WGS) entry which is preliminary data.</text>
</comment>
<name>A0ABW4SJQ8_9BACL</name>
<comment type="similarity">
    <text evidence="1">Belongs to the ABC transporter superfamily.</text>
</comment>
<protein>
    <submittedName>
        <fullName evidence="6">ABC transporter ATP-binding protein</fullName>
    </submittedName>
</protein>
<evidence type="ECO:0000256" key="3">
    <source>
        <dbReference type="ARBA" id="ARBA00022741"/>
    </source>
</evidence>
<dbReference type="InterPro" id="IPR013563">
    <property type="entry name" value="Oligopep_ABC_C"/>
</dbReference>
<organism evidence="6 7">
    <name type="scientific">Sporosarcina siberiensis</name>
    <dbReference type="NCBI Taxonomy" id="1365606"/>
    <lineage>
        <taxon>Bacteria</taxon>
        <taxon>Bacillati</taxon>
        <taxon>Bacillota</taxon>
        <taxon>Bacilli</taxon>
        <taxon>Bacillales</taxon>
        <taxon>Caryophanaceae</taxon>
        <taxon>Sporosarcina</taxon>
    </lineage>
</organism>
<evidence type="ECO:0000256" key="4">
    <source>
        <dbReference type="ARBA" id="ARBA00022840"/>
    </source>
</evidence>
<dbReference type="GO" id="GO:0005524">
    <property type="term" value="F:ATP binding"/>
    <property type="evidence" value="ECO:0007669"/>
    <property type="project" value="UniProtKB-KW"/>
</dbReference>
<dbReference type="SUPFAM" id="SSF52540">
    <property type="entry name" value="P-loop containing nucleoside triphosphate hydrolases"/>
    <property type="match status" value="1"/>
</dbReference>
<evidence type="ECO:0000259" key="5">
    <source>
        <dbReference type="PROSITE" id="PS50893"/>
    </source>
</evidence>
<reference evidence="7" key="1">
    <citation type="journal article" date="2019" name="Int. J. Syst. Evol. Microbiol.">
        <title>The Global Catalogue of Microorganisms (GCM) 10K type strain sequencing project: providing services to taxonomists for standard genome sequencing and annotation.</title>
        <authorList>
            <consortium name="The Broad Institute Genomics Platform"/>
            <consortium name="The Broad Institute Genome Sequencing Center for Infectious Disease"/>
            <person name="Wu L."/>
            <person name="Ma J."/>
        </authorList>
    </citation>
    <scope>NUCLEOTIDE SEQUENCE [LARGE SCALE GENOMIC DNA]</scope>
    <source>
        <strain evidence="7">CGMCC 4.7177</strain>
    </source>
</reference>
<dbReference type="Proteomes" id="UP001597218">
    <property type="component" value="Unassembled WGS sequence"/>
</dbReference>
<dbReference type="PANTHER" id="PTHR43776">
    <property type="entry name" value="TRANSPORT ATP-BINDING PROTEIN"/>
    <property type="match status" value="1"/>
</dbReference>
<evidence type="ECO:0000313" key="7">
    <source>
        <dbReference type="Proteomes" id="UP001597218"/>
    </source>
</evidence>
<dbReference type="RefSeq" id="WP_381539212.1">
    <property type="nucleotide sequence ID" value="NZ_JBHUGI010000034.1"/>
</dbReference>
<dbReference type="InterPro" id="IPR050319">
    <property type="entry name" value="ABC_transp_ATP-bind"/>
</dbReference>
<accession>A0ABW4SJQ8</accession>
<dbReference type="InterPro" id="IPR017871">
    <property type="entry name" value="ABC_transporter-like_CS"/>
</dbReference>
<proteinExistence type="inferred from homology"/>
<gene>
    <name evidence="6" type="ORF">ACFSFY_14425</name>
</gene>
<evidence type="ECO:0000313" key="6">
    <source>
        <dbReference type="EMBL" id="MFD1929235.1"/>
    </source>
</evidence>
<dbReference type="CDD" id="cd03257">
    <property type="entry name" value="ABC_NikE_OppD_transporters"/>
    <property type="match status" value="1"/>
</dbReference>
<keyword evidence="2" id="KW-0813">Transport</keyword>
<evidence type="ECO:0000256" key="1">
    <source>
        <dbReference type="ARBA" id="ARBA00005417"/>
    </source>
</evidence>
<dbReference type="Pfam" id="PF00005">
    <property type="entry name" value="ABC_tran"/>
    <property type="match status" value="1"/>
</dbReference>
<dbReference type="EMBL" id="JBHUGI010000034">
    <property type="protein sequence ID" value="MFD1929235.1"/>
    <property type="molecule type" value="Genomic_DNA"/>
</dbReference>
<dbReference type="Gene3D" id="3.40.50.300">
    <property type="entry name" value="P-loop containing nucleotide triphosphate hydrolases"/>
    <property type="match status" value="1"/>
</dbReference>
<dbReference type="InterPro" id="IPR003439">
    <property type="entry name" value="ABC_transporter-like_ATP-bd"/>
</dbReference>
<sequence>MSNYTKEKKYLLEVKNLKKYFISSKGLMSKNRQVTKAVDGVSFFLKKGETLGIVGESGCGKSTTGNMIIRILDPTSGEIFFDGKNILKLNEREMGKIKKDIQMVFQDPFSSLNPRMRVFDIIAEPLRTHKIAKGKELRKEVLQLMETVGLDKSYSTRFPHEFSGGQRQRIGIARALALKPRLIICDEPVSALDVSIQAQILNLLIDLQRKFDLTFLFIAHGIPAVKYISDRIAVMYMGEIVEMAEKNELFKRTSHPYTTGLISSVPIPDPELRNCKEVMVMEDRVITNLEAQTGCKFYNRCPFGTEKCINEKPQLIELYSEHYVACHYPMSETTTT</sequence>
<dbReference type="SMART" id="SM00382">
    <property type="entry name" value="AAA"/>
    <property type="match status" value="1"/>
</dbReference>
<dbReference type="NCBIfam" id="TIGR01727">
    <property type="entry name" value="oligo_HPY"/>
    <property type="match status" value="1"/>
</dbReference>
<dbReference type="Pfam" id="PF08352">
    <property type="entry name" value="oligo_HPY"/>
    <property type="match status" value="1"/>
</dbReference>
<dbReference type="PROSITE" id="PS50893">
    <property type="entry name" value="ABC_TRANSPORTER_2"/>
    <property type="match status" value="1"/>
</dbReference>
<keyword evidence="3" id="KW-0547">Nucleotide-binding</keyword>